<dbReference type="FunFam" id="3.20.20.20:FF:000022">
    <property type="entry name" value="Dihydropteroate synthase"/>
    <property type="match status" value="1"/>
</dbReference>
<sequence>MIVKRLNPDVLKNALLKTGSEKSAQTHMHKKGVSFVFEIQHLPLSATLILKQEAISVGGDFATPRDCILAKEPFYDGVLVVSANQLERLIVKCHSQPFGLKHLAQELKSHLKAKKPNAPQIMAVLNLTPDSFYEKSRFDSKKALEEIYQWLEKGITLIDIGAASSRPQSEIIDPKVEQDRLKEILLEIKSQKLYQCAKFSIDTYHATTAQMALEHYFSILNDVSGFNSIEMLEVARDYKPTCILMHTQKTPKDMQENVFYHNLFDEMDRFFKEKLEVLEKYALQDIILDIGFGFAKLKEHNLALIKHLSHFLKFKKPLLVGASRKNTIGLITGREVQDRLAGTLSLHLMALQNGASILRVHDIDEHIDLIKVFKSLEETD</sequence>
<dbReference type="InterPro" id="IPR006390">
    <property type="entry name" value="DHP_synth_dom"/>
</dbReference>
<evidence type="ECO:0000313" key="11">
    <source>
        <dbReference type="Proteomes" id="UP000031662"/>
    </source>
</evidence>
<comment type="pathway">
    <text evidence="3">Cofactor biosynthesis; tetrahydrofolate biosynthesis; 7,8-dihydrofolate from 2-amino-4-hydroxy-6-hydroxymethyl-7,8-dihydropteridine diphosphate and 4-aminobenzoate: step 1/2.</text>
</comment>
<evidence type="ECO:0000256" key="4">
    <source>
        <dbReference type="ARBA" id="ARBA00012458"/>
    </source>
</evidence>
<dbReference type="EC" id="2.5.1.15" evidence="4"/>
<dbReference type="PANTHER" id="PTHR20941">
    <property type="entry name" value="FOLATE SYNTHESIS PROTEINS"/>
    <property type="match status" value="1"/>
</dbReference>
<reference evidence="10 11" key="1">
    <citation type="submission" date="2013-11" db="EMBL/GenBank/DDBJ databases">
        <title>Estimation of Helicobacter pylori bacteriophage ecology using H. pylori isolates.</title>
        <authorList>
            <person name="Uchiyama J."/>
            <person name="Takemura-Uchiyama I."/>
            <person name="Ujihara T."/>
            <person name="Matsuzaki S."/>
        </authorList>
    </citation>
    <scope>NUCLEOTIDE SEQUENCE [LARGE SCALE GENOMIC DNA]</scope>
    <source>
        <strain evidence="10 11">NY40</strain>
    </source>
</reference>
<evidence type="ECO:0000256" key="5">
    <source>
        <dbReference type="ARBA" id="ARBA00022679"/>
    </source>
</evidence>
<dbReference type="HOGENOM" id="CLU_008023_1_0_7"/>
<name>A0A060PRP2_HELPX</name>
<keyword evidence="5" id="KW-0808">Transferase</keyword>
<dbReference type="InterPro" id="IPR016227">
    <property type="entry name" value="Dihydropteroate_synthase_prd"/>
</dbReference>
<dbReference type="GO" id="GO:0046654">
    <property type="term" value="P:tetrahydrofolate biosynthetic process"/>
    <property type="evidence" value="ECO:0007669"/>
    <property type="project" value="TreeGrafter"/>
</dbReference>
<dbReference type="NCBIfam" id="TIGR01496">
    <property type="entry name" value="DHPS"/>
    <property type="match status" value="1"/>
</dbReference>
<dbReference type="PANTHER" id="PTHR20941:SF1">
    <property type="entry name" value="FOLIC ACID SYNTHESIS PROTEIN FOL1"/>
    <property type="match status" value="1"/>
</dbReference>
<keyword evidence="8" id="KW-0289">Folate biosynthesis</keyword>
<evidence type="ECO:0000256" key="3">
    <source>
        <dbReference type="ARBA" id="ARBA00004763"/>
    </source>
</evidence>
<accession>A0A060PRP2</accession>
<feature type="domain" description="Pterin-binding" evidence="9">
    <location>
        <begin position="119"/>
        <end position="371"/>
    </location>
</feature>
<dbReference type="PROSITE" id="PS50972">
    <property type="entry name" value="PTERIN_BINDING"/>
    <property type="match status" value="1"/>
</dbReference>
<evidence type="ECO:0000256" key="8">
    <source>
        <dbReference type="ARBA" id="ARBA00022909"/>
    </source>
</evidence>
<evidence type="ECO:0000256" key="2">
    <source>
        <dbReference type="ARBA" id="ARBA00001946"/>
    </source>
</evidence>
<keyword evidence="6" id="KW-0479">Metal-binding</keyword>
<dbReference type="PIRSF" id="PIRSF000501">
    <property type="entry name" value="DHPS_Campy_prd"/>
    <property type="match status" value="1"/>
</dbReference>
<dbReference type="Pfam" id="PF00809">
    <property type="entry name" value="Pterin_bind"/>
    <property type="match status" value="1"/>
</dbReference>
<evidence type="ECO:0000256" key="6">
    <source>
        <dbReference type="ARBA" id="ARBA00022723"/>
    </source>
</evidence>
<dbReference type="GO" id="GO:0005829">
    <property type="term" value="C:cytosol"/>
    <property type="evidence" value="ECO:0007669"/>
    <property type="project" value="TreeGrafter"/>
</dbReference>
<comment type="cofactor">
    <cofactor evidence="2">
        <name>Mg(2+)</name>
        <dbReference type="ChEBI" id="CHEBI:18420"/>
    </cofactor>
</comment>
<dbReference type="CDD" id="cd00739">
    <property type="entry name" value="DHPS"/>
    <property type="match status" value="1"/>
</dbReference>
<comment type="catalytic activity">
    <reaction evidence="1">
        <text>(7,8-dihydropterin-6-yl)methyl diphosphate + 4-aminobenzoate = 7,8-dihydropteroate + diphosphate</text>
        <dbReference type="Rhea" id="RHEA:19949"/>
        <dbReference type="ChEBI" id="CHEBI:17836"/>
        <dbReference type="ChEBI" id="CHEBI:17839"/>
        <dbReference type="ChEBI" id="CHEBI:33019"/>
        <dbReference type="ChEBI" id="CHEBI:72950"/>
        <dbReference type="EC" id="2.5.1.15"/>
    </reaction>
</comment>
<dbReference type="AlphaFoldDB" id="A0A060PRP2"/>
<dbReference type="GO" id="GO:0046872">
    <property type="term" value="F:metal ion binding"/>
    <property type="evidence" value="ECO:0007669"/>
    <property type="project" value="UniProtKB-KW"/>
</dbReference>
<dbReference type="SUPFAM" id="SSF51717">
    <property type="entry name" value="Dihydropteroate synthetase-like"/>
    <property type="match status" value="1"/>
</dbReference>
<organism evidence="10 11">
    <name type="scientific">Helicobacter pylori NY40</name>
    <dbReference type="NCBI Taxonomy" id="1426844"/>
    <lineage>
        <taxon>Bacteria</taxon>
        <taxon>Pseudomonadati</taxon>
        <taxon>Campylobacterota</taxon>
        <taxon>Epsilonproteobacteria</taxon>
        <taxon>Campylobacterales</taxon>
        <taxon>Helicobacteraceae</taxon>
        <taxon>Helicobacter</taxon>
    </lineage>
</organism>
<keyword evidence="7" id="KW-0460">Magnesium</keyword>
<evidence type="ECO:0000259" key="9">
    <source>
        <dbReference type="PROSITE" id="PS50972"/>
    </source>
</evidence>
<proteinExistence type="predicted"/>
<dbReference type="RefSeq" id="WP_041049785.1">
    <property type="nucleotide sequence ID" value="NZ_AP014523.1"/>
</dbReference>
<dbReference type="InterPro" id="IPR045031">
    <property type="entry name" value="DHP_synth-like"/>
</dbReference>
<evidence type="ECO:0000313" key="10">
    <source>
        <dbReference type="EMBL" id="BAO97245.1"/>
    </source>
</evidence>
<dbReference type="GO" id="GO:0046656">
    <property type="term" value="P:folic acid biosynthetic process"/>
    <property type="evidence" value="ECO:0007669"/>
    <property type="project" value="UniProtKB-KW"/>
</dbReference>
<dbReference type="GO" id="GO:0004156">
    <property type="term" value="F:dihydropteroate synthase activity"/>
    <property type="evidence" value="ECO:0007669"/>
    <property type="project" value="UniProtKB-EC"/>
</dbReference>
<gene>
    <name evidence="10" type="ORF">NY40_0222</name>
</gene>
<dbReference type="InterPro" id="IPR000489">
    <property type="entry name" value="Pterin-binding_dom"/>
</dbReference>
<evidence type="ECO:0000256" key="7">
    <source>
        <dbReference type="ARBA" id="ARBA00022842"/>
    </source>
</evidence>
<dbReference type="Gene3D" id="3.20.20.20">
    <property type="entry name" value="Dihydropteroate synthase-like"/>
    <property type="match status" value="1"/>
</dbReference>
<dbReference type="Proteomes" id="UP000031662">
    <property type="component" value="Chromosome"/>
</dbReference>
<protein>
    <recommendedName>
        <fullName evidence="4">dihydropteroate synthase</fullName>
        <ecNumber evidence="4">2.5.1.15</ecNumber>
    </recommendedName>
</protein>
<dbReference type="InterPro" id="IPR011005">
    <property type="entry name" value="Dihydropteroate_synth-like_sf"/>
</dbReference>
<dbReference type="EMBL" id="AP014523">
    <property type="protein sequence ID" value="BAO97245.1"/>
    <property type="molecule type" value="Genomic_DNA"/>
</dbReference>
<evidence type="ECO:0000256" key="1">
    <source>
        <dbReference type="ARBA" id="ARBA00000012"/>
    </source>
</evidence>